<dbReference type="Pfam" id="PF13683">
    <property type="entry name" value="rve_3"/>
    <property type="match status" value="1"/>
</dbReference>
<evidence type="ECO:0000313" key="4">
    <source>
        <dbReference type="EMBL" id="MDR7359998.1"/>
    </source>
</evidence>
<dbReference type="Proteomes" id="UP001183817">
    <property type="component" value="Unassembled WGS sequence"/>
</dbReference>
<accession>A0ABU2BES3</accession>
<name>A0ABU2BES3_9MICC</name>
<gene>
    <name evidence="3" type="ORF">J2S64_000462</name>
    <name evidence="4" type="ORF">J2S64_003689</name>
</gene>
<dbReference type="PROSITE" id="PS50994">
    <property type="entry name" value="INTEGRASE"/>
    <property type="match status" value="1"/>
</dbReference>
<dbReference type="PANTHER" id="PTHR35004:SF7">
    <property type="entry name" value="INTEGRASE PROTEIN"/>
    <property type="match status" value="1"/>
</dbReference>
<feature type="region of interest" description="Disordered" evidence="1">
    <location>
        <begin position="42"/>
        <end position="64"/>
    </location>
</feature>
<dbReference type="SUPFAM" id="SSF46689">
    <property type="entry name" value="Homeodomain-like"/>
    <property type="match status" value="1"/>
</dbReference>
<dbReference type="Pfam" id="PF13565">
    <property type="entry name" value="HTH_32"/>
    <property type="match status" value="1"/>
</dbReference>
<protein>
    <submittedName>
        <fullName evidence="3">Transposase InsO family protein</fullName>
    </submittedName>
</protein>
<dbReference type="InterPro" id="IPR012337">
    <property type="entry name" value="RNaseH-like_sf"/>
</dbReference>
<evidence type="ECO:0000256" key="1">
    <source>
        <dbReference type="SAM" id="MobiDB-lite"/>
    </source>
</evidence>
<evidence type="ECO:0000259" key="2">
    <source>
        <dbReference type="PROSITE" id="PS50994"/>
    </source>
</evidence>
<dbReference type="InterPro" id="IPR036397">
    <property type="entry name" value="RNaseH_sf"/>
</dbReference>
<evidence type="ECO:0000313" key="3">
    <source>
        <dbReference type="EMBL" id="MDR7356771.1"/>
    </source>
</evidence>
<organism evidence="3 5">
    <name type="scientific">Paeniglutamicibacter sulfureus</name>
    <dbReference type="NCBI Taxonomy" id="43666"/>
    <lineage>
        <taxon>Bacteria</taxon>
        <taxon>Bacillati</taxon>
        <taxon>Actinomycetota</taxon>
        <taxon>Actinomycetes</taxon>
        <taxon>Micrococcales</taxon>
        <taxon>Micrococcaceae</taxon>
        <taxon>Paeniglutamicibacter</taxon>
    </lineage>
</organism>
<evidence type="ECO:0000313" key="5">
    <source>
        <dbReference type="Proteomes" id="UP001183817"/>
    </source>
</evidence>
<dbReference type="EMBL" id="JAVDYI010000001">
    <property type="protein sequence ID" value="MDR7359998.1"/>
    <property type="molecule type" value="Genomic_DNA"/>
</dbReference>
<proteinExistence type="predicted"/>
<dbReference type="Gene3D" id="3.30.420.10">
    <property type="entry name" value="Ribonuclease H-like superfamily/Ribonuclease H"/>
    <property type="match status" value="1"/>
</dbReference>
<comment type="caution">
    <text evidence="3">The sequence shown here is derived from an EMBL/GenBank/DDBJ whole genome shotgun (WGS) entry which is preliminary data.</text>
</comment>
<dbReference type="SUPFAM" id="SSF53098">
    <property type="entry name" value="Ribonuclease H-like"/>
    <property type="match status" value="1"/>
</dbReference>
<dbReference type="PANTHER" id="PTHR35004">
    <property type="entry name" value="TRANSPOSASE RV3428C-RELATED"/>
    <property type="match status" value="1"/>
</dbReference>
<dbReference type="InterPro" id="IPR001584">
    <property type="entry name" value="Integrase_cat-core"/>
</dbReference>
<dbReference type="InterPro" id="IPR009057">
    <property type="entry name" value="Homeodomain-like_sf"/>
</dbReference>
<feature type="compositionally biased region" description="Polar residues" evidence="1">
    <location>
        <begin position="54"/>
        <end position="64"/>
    </location>
</feature>
<dbReference type="InterPro" id="IPR047656">
    <property type="entry name" value="IS481-like_transpos"/>
</dbReference>
<reference evidence="3 5" key="1">
    <citation type="submission" date="2023-07" db="EMBL/GenBank/DDBJ databases">
        <title>Sequencing the genomes of 1000 actinobacteria strains.</title>
        <authorList>
            <person name="Klenk H.-P."/>
        </authorList>
    </citation>
    <scope>NUCLEOTIDE SEQUENCE [LARGE SCALE GENOMIC DNA]</scope>
    <source>
        <strain evidence="3 5">DSM 20167</strain>
    </source>
</reference>
<sequence length="395" mass="44382">MGKNNLIIQSIVQGRLTPAQAAEHFGVSRRWVYELMRRHRAQGDEGLEPRSRRPLSSPQTTTGAVQERILALRRELTARGLDSGAQTIAWHLRREGLAVPAASTIHRILRAESLVADQPRKRPRASWHRFEAEQPNETWQSDFTHWTLADGSDVEILNFLDDHSRFLLYCTAHRPVTGPVVLEAFLQTADTHGFPGSTLTDNGLVYTARFAGGRGGLNGFERTLRDLGIVQKNGMPNHPQTQGKIERFHQTLKRWLATRDPAGTLEQLNTDLELFARIYNTERPHRALERRTPDQAYTARPKAIPQGHHAGQHYRVRTDRIDATGKVSLRHHGRLLHLGLGREGIGKSVTILVADNDATVFETGSGIILGEYALDATKDYQGKKKKPPEETEDQT</sequence>
<feature type="compositionally biased region" description="Basic and acidic residues" evidence="1">
    <location>
        <begin position="42"/>
        <end position="51"/>
    </location>
</feature>
<feature type="domain" description="Integrase catalytic" evidence="2">
    <location>
        <begin position="131"/>
        <end position="301"/>
    </location>
</feature>
<dbReference type="EMBL" id="JAVDYI010000001">
    <property type="protein sequence ID" value="MDR7356771.1"/>
    <property type="molecule type" value="Genomic_DNA"/>
</dbReference>
<dbReference type="NCBIfam" id="NF033577">
    <property type="entry name" value="transpos_IS481"/>
    <property type="match status" value="1"/>
</dbReference>
<keyword evidence="5" id="KW-1185">Reference proteome</keyword>